<protein>
    <recommendedName>
        <fullName evidence="4">Beta-carotene 15,15'-monooxygenase</fullName>
    </recommendedName>
</protein>
<accession>A0ABP7UPA8</accession>
<feature type="transmembrane region" description="Helical" evidence="1">
    <location>
        <begin position="135"/>
        <end position="153"/>
    </location>
</feature>
<dbReference type="EMBL" id="BAABCS010000014">
    <property type="protein sequence ID" value="GAA4048809.1"/>
    <property type="molecule type" value="Genomic_DNA"/>
</dbReference>
<feature type="transmembrane region" description="Helical" evidence="1">
    <location>
        <begin position="69"/>
        <end position="90"/>
    </location>
</feature>
<feature type="transmembrane region" description="Helical" evidence="1">
    <location>
        <begin position="110"/>
        <end position="129"/>
    </location>
</feature>
<keyword evidence="1" id="KW-0472">Membrane</keyword>
<organism evidence="2 3">
    <name type="scientific">Flavobacterium chungnamense</name>
    <dbReference type="NCBI Taxonomy" id="706182"/>
    <lineage>
        <taxon>Bacteria</taxon>
        <taxon>Pseudomonadati</taxon>
        <taxon>Bacteroidota</taxon>
        <taxon>Flavobacteriia</taxon>
        <taxon>Flavobacteriales</taxon>
        <taxon>Flavobacteriaceae</taxon>
        <taxon>Flavobacterium</taxon>
    </lineage>
</organism>
<keyword evidence="1" id="KW-1133">Transmembrane helix</keyword>
<feature type="transmembrane region" description="Helical" evidence="1">
    <location>
        <begin position="23"/>
        <end position="49"/>
    </location>
</feature>
<reference evidence="3" key="1">
    <citation type="journal article" date="2019" name="Int. J. Syst. Evol. Microbiol.">
        <title>The Global Catalogue of Microorganisms (GCM) 10K type strain sequencing project: providing services to taxonomists for standard genome sequencing and annotation.</title>
        <authorList>
            <consortium name="The Broad Institute Genomics Platform"/>
            <consortium name="The Broad Institute Genome Sequencing Center for Infectious Disease"/>
            <person name="Wu L."/>
            <person name="Ma J."/>
        </authorList>
    </citation>
    <scope>NUCLEOTIDE SEQUENCE [LARGE SCALE GENOMIC DNA]</scope>
    <source>
        <strain evidence="3">JCM 17068</strain>
    </source>
</reference>
<evidence type="ECO:0000256" key="1">
    <source>
        <dbReference type="SAM" id="Phobius"/>
    </source>
</evidence>
<evidence type="ECO:0000313" key="3">
    <source>
        <dbReference type="Proteomes" id="UP001500426"/>
    </source>
</evidence>
<keyword evidence="3" id="KW-1185">Reference proteome</keyword>
<gene>
    <name evidence="2" type="ORF">GCM10022388_13100</name>
</gene>
<name>A0ABP7UPA8_9FLAO</name>
<keyword evidence="1" id="KW-0812">Transmembrane</keyword>
<proteinExistence type="predicted"/>
<comment type="caution">
    <text evidence="2">The sequence shown here is derived from an EMBL/GenBank/DDBJ whole genome shotgun (WGS) entry which is preliminary data.</text>
</comment>
<evidence type="ECO:0000313" key="2">
    <source>
        <dbReference type="EMBL" id="GAA4048809.1"/>
    </source>
</evidence>
<dbReference type="Proteomes" id="UP001500426">
    <property type="component" value="Unassembled WGS sequence"/>
</dbReference>
<dbReference type="RefSeq" id="WP_345092451.1">
    <property type="nucleotide sequence ID" value="NZ_BAABCS010000014.1"/>
</dbReference>
<sequence length="207" mass="23209">MENEKYLNDISEIKNMMNQSSRFISLSGLSGVLAGIYSLIGAFLAYNTIYFDTTSMGNYKNLIISQDAINKLFIIAFSVLILSIITGIALSIRKAKKTEDKIWNVSSKRLVINFAIPLATGGFFILFLIEKEMLSLVAPLTLLFYGLACVNASKYTLGDVRYLGITMIILGLLSTWFLGYGLLFWALGFGICHIIYGSMMYFKYDRN</sequence>
<feature type="transmembrane region" description="Helical" evidence="1">
    <location>
        <begin position="160"/>
        <end position="178"/>
    </location>
</feature>
<evidence type="ECO:0008006" key="4">
    <source>
        <dbReference type="Google" id="ProtNLM"/>
    </source>
</evidence>
<feature type="transmembrane region" description="Helical" evidence="1">
    <location>
        <begin position="184"/>
        <end position="202"/>
    </location>
</feature>